<accession>A0AAV3YSQ8</accession>
<proteinExistence type="predicted"/>
<sequence length="91" mass="9226">MKSAIFCLLVLAAMVTVEAGDFSTTYGTAKNSFDQLASGVDFDGAVNALIPYIHSDMSVFACTVACQGAAAYVLGPAAVLSGVLCPPLCDG</sequence>
<name>A0AAV3YSQ8_9GAST</name>
<dbReference type="Proteomes" id="UP000735302">
    <property type="component" value="Unassembled WGS sequence"/>
</dbReference>
<organism evidence="2 3">
    <name type="scientific">Plakobranchus ocellatus</name>
    <dbReference type="NCBI Taxonomy" id="259542"/>
    <lineage>
        <taxon>Eukaryota</taxon>
        <taxon>Metazoa</taxon>
        <taxon>Spiralia</taxon>
        <taxon>Lophotrochozoa</taxon>
        <taxon>Mollusca</taxon>
        <taxon>Gastropoda</taxon>
        <taxon>Heterobranchia</taxon>
        <taxon>Euthyneura</taxon>
        <taxon>Panpulmonata</taxon>
        <taxon>Sacoglossa</taxon>
        <taxon>Placobranchoidea</taxon>
        <taxon>Plakobranchidae</taxon>
        <taxon>Plakobranchus</taxon>
    </lineage>
</organism>
<feature type="chain" id="PRO_5043337977" evidence="1">
    <location>
        <begin position="20"/>
        <end position="91"/>
    </location>
</feature>
<reference evidence="2 3" key="1">
    <citation type="journal article" date="2021" name="Elife">
        <title>Chloroplast acquisition without the gene transfer in kleptoplastic sea slugs, Plakobranchus ocellatus.</title>
        <authorList>
            <person name="Maeda T."/>
            <person name="Takahashi S."/>
            <person name="Yoshida T."/>
            <person name="Shimamura S."/>
            <person name="Takaki Y."/>
            <person name="Nagai Y."/>
            <person name="Toyoda A."/>
            <person name="Suzuki Y."/>
            <person name="Arimoto A."/>
            <person name="Ishii H."/>
            <person name="Satoh N."/>
            <person name="Nishiyama T."/>
            <person name="Hasebe M."/>
            <person name="Maruyama T."/>
            <person name="Minagawa J."/>
            <person name="Obokata J."/>
            <person name="Shigenobu S."/>
        </authorList>
    </citation>
    <scope>NUCLEOTIDE SEQUENCE [LARGE SCALE GENOMIC DNA]</scope>
</reference>
<comment type="caution">
    <text evidence="2">The sequence shown here is derived from an EMBL/GenBank/DDBJ whole genome shotgun (WGS) entry which is preliminary data.</text>
</comment>
<protein>
    <submittedName>
        <fullName evidence="2">Conotoxin</fullName>
    </submittedName>
</protein>
<keyword evidence="3" id="KW-1185">Reference proteome</keyword>
<evidence type="ECO:0000313" key="2">
    <source>
        <dbReference type="EMBL" id="GFN85435.1"/>
    </source>
</evidence>
<feature type="signal peptide" evidence="1">
    <location>
        <begin position="1"/>
        <end position="19"/>
    </location>
</feature>
<evidence type="ECO:0000313" key="3">
    <source>
        <dbReference type="Proteomes" id="UP000735302"/>
    </source>
</evidence>
<keyword evidence="1" id="KW-0732">Signal</keyword>
<gene>
    <name evidence="2" type="ORF">PoB_001194100</name>
</gene>
<dbReference type="AlphaFoldDB" id="A0AAV3YSQ8"/>
<evidence type="ECO:0000256" key="1">
    <source>
        <dbReference type="SAM" id="SignalP"/>
    </source>
</evidence>
<dbReference type="EMBL" id="BLXT01001414">
    <property type="protein sequence ID" value="GFN85435.1"/>
    <property type="molecule type" value="Genomic_DNA"/>
</dbReference>